<dbReference type="Proteomes" id="UP000799440">
    <property type="component" value="Unassembled WGS sequence"/>
</dbReference>
<dbReference type="OrthoDB" id="271448at2759"/>
<dbReference type="AlphaFoldDB" id="A0A6A6VJH7"/>
<dbReference type="PANTHER" id="PTHR36578:SF2">
    <property type="entry name" value="PA14 DOMAIN-CONTAINING PROTEIN"/>
    <property type="match status" value="1"/>
</dbReference>
<feature type="non-terminal residue" evidence="1">
    <location>
        <position position="102"/>
    </location>
</feature>
<reference evidence="1" key="1">
    <citation type="journal article" date="2020" name="Stud. Mycol.">
        <title>101 Dothideomycetes genomes: a test case for predicting lifestyles and emergence of pathogens.</title>
        <authorList>
            <person name="Haridas S."/>
            <person name="Albert R."/>
            <person name="Binder M."/>
            <person name="Bloem J."/>
            <person name="Labutti K."/>
            <person name="Salamov A."/>
            <person name="Andreopoulos B."/>
            <person name="Baker S."/>
            <person name="Barry K."/>
            <person name="Bills G."/>
            <person name="Bluhm B."/>
            <person name="Cannon C."/>
            <person name="Castanera R."/>
            <person name="Culley D."/>
            <person name="Daum C."/>
            <person name="Ezra D."/>
            <person name="Gonzalez J."/>
            <person name="Henrissat B."/>
            <person name="Kuo A."/>
            <person name="Liang C."/>
            <person name="Lipzen A."/>
            <person name="Lutzoni F."/>
            <person name="Magnuson J."/>
            <person name="Mondo S."/>
            <person name="Nolan M."/>
            <person name="Ohm R."/>
            <person name="Pangilinan J."/>
            <person name="Park H.-J."/>
            <person name="Ramirez L."/>
            <person name="Alfaro M."/>
            <person name="Sun H."/>
            <person name="Tritt A."/>
            <person name="Yoshinaga Y."/>
            <person name="Zwiers L.-H."/>
            <person name="Turgeon B."/>
            <person name="Goodwin S."/>
            <person name="Spatafora J."/>
            <person name="Crous P."/>
            <person name="Grigoriev I."/>
        </authorList>
    </citation>
    <scope>NUCLEOTIDE SEQUENCE</scope>
    <source>
        <strain evidence="1">CBS 119925</strain>
    </source>
</reference>
<dbReference type="PANTHER" id="PTHR36578">
    <property type="entry name" value="CHROMOSOME 15, WHOLE GENOME SHOTGUN SEQUENCE"/>
    <property type="match status" value="1"/>
</dbReference>
<organism evidence="1 2">
    <name type="scientific">Sporormia fimetaria CBS 119925</name>
    <dbReference type="NCBI Taxonomy" id="1340428"/>
    <lineage>
        <taxon>Eukaryota</taxon>
        <taxon>Fungi</taxon>
        <taxon>Dikarya</taxon>
        <taxon>Ascomycota</taxon>
        <taxon>Pezizomycotina</taxon>
        <taxon>Dothideomycetes</taxon>
        <taxon>Pleosporomycetidae</taxon>
        <taxon>Pleosporales</taxon>
        <taxon>Sporormiaceae</taxon>
        <taxon>Sporormia</taxon>
    </lineage>
</organism>
<gene>
    <name evidence="1" type="ORF">M011DRAFT_393012</name>
</gene>
<evidence type="ECO:0000313" key="1">
    <source>
        <dbReference type="EMBL" id="KAF2749700.1"/>
    </source>
</evidence>
<proteinExistence type="predicted"/>
<dbReference type="EMBL" id="MU006565">
    <property type="protein sequence ID" value="KAF2749700.1"/>
    <property type="molecule type" value="Genomic_DNA"/>
</dbReference>
<sequence length="102" mass="10840">SADGACVPQPHGKGPVPTPDTFGHFLNSTNITQLALSAPVPQGYSLLHSNLHAALTGPDYMGFTPLDTYNTTRCAFECDNHPGCLTFNVFLERAPLLSIGPD</sequence>
<accession>A0A6A6VJH7</accession>
<feature type="non-terminal residue" evidence="1">
    <location>
        <position position="1"/>
    </location>
</feature>
<keyword evidence="2" id="KW-1185">Reference proteome</keyword>
<name>A0A6A6VJH7_9PLEO</name>
<protein>
    <submittedName>
        <fullName evidence="1">Uncharacterized protein</fullName>
    </submittedName>
</protein>
<evidence type="ECO:0000313" key="2">
    <source>
        <dbReference type="Proteomes" id="UP000799440"/>
    </source>
</evidence>